<dbReference type="Gene3D" id="3.30.460.10">
    <property type="entry name" value="Beta Polymerase, domain 2"/>
    <property type="match status" value="1"/>
</dbReference>
<dbReference type="STRING" id="285351.SAMN04488035_2525"/>
<evidence type="ECO:0000313" key="2">
    <source>
        <dbReference type="Proteomes" id="UP000198520"/>
    </source>
</evidence>
<name>A0A1I2HST3_9MICO</name>
<reference evidence="2" key="1">
    <citation type="submission" date="2016-10" db="EMBL/GenBank/DDBJ databases">
        <authorList>
            <person name="Varghese N."/>
            <person name="Submissions S."/>
        </authorList>
    </citation>
    <scope>NUCLEOTIDE SEQUENCE [LARGE SCALE GENOMIC DNA]</scope>
    <source>
        <strain evidence="2">DSM 19083</strain>
    </source>
</reference>
<dbReference type="SUPFAM" id="SSF81301">
    <property type="entry name" value="Nucleotidyltransferase"/>
    <property type="match status" value="1"/>
</dbReference>
<protein>
    <submittedName>
        <fullName evidence="1">GrpB domain, predicted nucleotidyltransferase, UPF0157 family</fullName>
    </submittedName>
</protein>
<dbReference type="PANTHER" id="PTHR34822">
    <property type="entry name" value="GRPB DOMAIN PROTEIN (AFU_ORTHOLOGUE AFUA_1G01530)"/>
    <property type="match status" value="1"/>
</dbReference>
<dbReference type="RefSeq" id="WP_177191373.1">
    <property type="nucleotide sequence ID" value="NZ_BNAN01000001.1"/>
</dbReference>
<dbReference type="EMBL" id="FONZ01000005">
    <property type="protein sequence ID" value="SFF33215.1"/>
    <property type="molecule type" value="Genomic_DNA"/>
</dbReference>
<accession>A0A1I2HST3</accession>
<dbReference type="GO" id="GO:0016740">
    <property type="term" value="F:transferase activity"/>
    <property type="evidence" value="ECO:0007669"/>
    <property type="project" value="UniProtKB-KW"/>
</dbReference>
<proteinExistence type="predicted"/>
<dbReference type="InterPro" id="IPR007344">
    <property type="entry name" value="GrpB/CoaE"/>
</dbReference>
<organism evidence="1 2">
    <name type="scientific">Flavimobilis marinus</name>
    <dbReference type="NCBI Taxonomy" id="285351"/>
    <lineage>
        <taxon>Bacteria</taxon>
        <taxon>Bacillati</taxon>
        <taxon>Actinomycetota</taxon>
        <taxon>Actinomycetes</taxon>
        <taxon>Micrococcales</taxon>
        <taxon>Jonesiaceae</taxon>
        <taxon>Flavimobilis</taxon>
    </lineage>
</organism>
<dbReference type="InterPro" id="IPR043519">
    <property type="entry name" value="NT_sf"/>
</dbReference>
<dbReference type="Proteomes" id="UP000198520">
    <property type="component" value="Unassembled WGS sequence"/>
</dbReference>
<keyword evidence="2" id="KW-1185">Reference proteome</keyword>
<dbReference type="Pfam" id="PF04229">
    <property type="entry name" value="GrpB"/>
    <property type="match status" value="1"/>
</dbReference>
<sequence length="178" mass="19353">MTGEPRSANDGAPGNVVALVDARPDDWAHRFTALALRVRSALGADVSIEHIGSTAVPELPAKDVVDALVGVPLTKIDSAGQTLAAAGFVVEGRRDGHVWLSQHREGRRESIVHVVEAHGRRWERRLAFRDLLRRDPEARREYLAAKRAAAESHSSWDAYGTAKADAVQRLLAPAETSQ</sequence>
<evidence type="ECO:0000313" key="1">
    <source>
        <dbReference type="EMBL" id="SFF33215.1"/>
    </source>
</evidence>
<keyword evidence="1" id="KW-0808">Transferase</keyword>
<gene>
    <name evidence="1" type="ORF">SAMN04488035_2525</name>
</gene>
<dbReference type="PANTHER" id="PTHR34822:SF1">
    <property type="entry name" value="GRPB FAMILY PROTEIN"/>
    <property type="match status" value="1"/>
</dbReference>
<dbReference type="AlphaFoldDB" id="A0A1I2HST3"/>